<evidence type="ECO:0000313" key="1">
    <source>
        <dbReference type="EMBL" id="CAH0600620.1"/>
    </source>
</evidence>
<name>A0A9P0BWW8_CHRIL</name>
<dbReference type="Proteomes" id="UP001154114">
    <property type="component" value="Chromosome 3"/>
</dbReference>
<dbReference type="EMBL" id="LR824006">
    <property type="protein sequence ID" value="CAH0600620.1"/>
    <property type="molecule type" value="Genomic_DNA"/>
</dbReference>
<dbReference type="AlphaFoldDB" id="A0A9P0BWW8"/>
<accession>A0A9P0BWW8</accession>
<protein>
    <submittedName>
        <fullName evidence="1">Uncharacterized protein</fullName>
    </submittedName>
</protein>
<proteinExistence type="predicted"/>
<evidence type="ECO:0000313" key="2">
    <source>
        <dbReference type="Proteomes" id="UP001154114"/>
    </source>
</evidence>
<gene>
    <name evidence="1" type="ORF">CINC_LOCUS9521</name>
</gene>
<reference evidence="1" key="1">
    <citation type="submission" date="2021-12" db="EMBL/GenBank/DDBJ databases">
        <authorList>
            <person name="King R."/>
        </authorList>
    </citation>
    <scope>NUCLEOTIDE SEQUENCE</scope>
</reference>
<keyword evidence="2" id="KW-1185">Reference proteome</keyword>
<organism evidence="1 2">
    <name type="scientific">Chrysodeixis includens</name>
    <name type="common">Soybean looper</name>
    <name type="synonym">Pseudoplusia includens</name>
    <dbReference type="NCBI Taxonomy" id="689277"/>
    <lineage>
        <taxon>Eukaryota</taxon>
        <taxon>Metazoa</taxon>
        <taxon>Ecdysozoa</taxon>
        <taxon>Arthropoda</taxon>
        <taxon>Hexapoda</taxon>
        <taxon>Insecta</taxon>
        <taxon>Pterygota</taxon>
        <taxon>Neoptera</taxon>
        <taxon>Endopterygota</taxon>
        <taxon>Lepidoptera</taxon>
        <taxon>Glossata</taxon>
        <taxon>Ditrysia</taxon>
        <taxon>Noctuoidea</taxon>
        <taxon>Noctuidae</taxon>
        <taxon>Plusiinae</taxon>
        <taxon>Chrysodeixis</taxon>
    </lineage>
</organism>
<sequence>MVLTKYLLSPIISLAGSNRNTAVQQYCLAADIGERVATPSKAEVLQKRLDYKKDRIINDTPSAMLALTERVSLAQATVVSSDSLAALAYRPTEKKSKLHTSFLTDPQLGSSTCSS</sequence>